<proteinExistence type="inferred from homology"/>
<dbReference type="Pfam" id="PF25809">
    <property type="entry name" value="STEEP1"/>
    <property type="match status" value="1"/>
</dbReference>
<dbReference type="AlphaFoldDB" id="A0A517LAH1"/>
<keyword evidence="4" id="KW-1185">Reference proteome</keyword>
<dbReference type="PANTHER" id="PTHR46355:SF1">
    <property type="entry name" value="STING ER EXIT PROTEIN"/>
    <property type="match status" value="1"/>
</dbReference>
<dbReference type="PANTHER" id="PTHR46355">
    <property type="entry name" value="UPF0428 PROTEIN CXORF56"/>
    <property type="match status" value="1"/>
</dbReference>
<dbReference type="InterPro" id="IPR057965">
    <property type="entry name" value="STEEP1_dom"/>
</dbReference>
<dbReference type="GO" id="GO:0090158">
    <property type="term" value="P:endoplasmic reticulum membrane organization"/>
    <property type="evidence" value="ECO:0007669"/>
    <property type="project" value="TreeGrafter"/>
</dbReference>
<dbReference type="OrthoDB" id="418131at2759"/>
<evidence type="ECO:0000313" key="3">
    <source>
        <dbReference type="EMBL" id="QDS72632.1"/>
    </source>
</evidence>
<evidence type="ECO:0000313" key="4">
    <source>
        <dbReference type="Proteomes" id="UP000316270"/>
    </source>
</evidence>
<feature type="domain" description="STEEP1" evidence="2">
    <location>
        <begin position="18"/>
        <end position="140"/>
    </location>
</feature>
<organism evidence="3 4">
    <name type="scientific">Venturia effusa</name>
    <dbReference type="NCBI Taxonomy" id="50376"/>
    <lineage>
        <taxon>Eukaryota</taxon>
        <taxon>Fungi</taxon>
        <taxon>Dikarya</taxon>
        <taxon>Ascomycota</taxon>
        <taxon>Pezizomycotina</taxon>
        <taxon>Dothideomycetes</taxon>
        <taxon>Pleosporomycetidae</taxon>
        <taxon>Venturiales</taxon>
        <taxon>Venturiaceae</taxon>
        <taxon>Venturia</taxon>
    </lineage>
</organism>
<gene>
    <name evidence="3" type="ORF">FKW77_002313</name>
</gene>
<protein>
    <recommendedName>
        <fullName evidence="2">STEEP1 domain-containing protein</fullName>
    </recommendedName>
</protein>
<evidence type="ECO:0000256" key="1">
    <source>
        <dbReference type="ARBA" id="ARBA00024205"/>
    </source>
</evidence>
<dbReference type="GO" id="GO:0005737">
    <property type="term" value="C:cytoplasm"/>
    <property type="evidence" value="ECO:0007669"/>
    <property type="project" value="GOC"/>
</dbReference>
<dbReference type="STRING" id="50376.A0A517LAH1"/>
<accession>A0A517LAH1</accession>
<evidence type="ECO:0000259" key="2">
    <source>
        <dbReference type="Pfam" id="PF25809"/>
    </source>
</evidence>
<comment type="similarity">
    <text evidence="1">Belongs to the STEEP1 family.</text>
</comment>
<dbReference type="GO" id="GO:0006888">
    <property type="term" value="P:endoplasmic reticulum to Golgi vesicle-mediated transport"/>
    <property type="evidence" value="ECO:0007669"/>
    <property type="project" value="TreeGrafter"/>
</dbReference>
<reference evidence="3 4" key="1">
    <citation type="submission" date="2019-07" db="EMBL/GenBank/DDBJ databases">
        <title>Finished genome of Venturia effusa.</title>
        <authorList>
            <person name="Young C.A."/>
            <person name="Cox M.P."/>
            <person name="Ganley A.R.D."/>
            <person name="David W.J."/>
        </authorList>
    </citation>
    <scope>NUCLEOTIDE SEQUENCE [LARGE SCALE GENOMIC DNA]</scope>
    <source>
        <strain evidence="4">albino</strain>
    </source>
</reference>
<dbReference type="EMBL" id="CP042192">
    <property type="protein sequence ID" value="QDS72632.1"/>
    <property type="molecule type" value="Genomic_DNA"/>
</dbReference>
<dbReference type="Proteomes" id="UP000316270">
    <property type="component" value="Chromosome 8"/>
</dbReference>
<sequence length="175" mass="19272">MASTTNVSVDEPTAATPRDLRTYHCLCTHLVLASNQPLDSLPRRSTLDKAHIMHLTPSHASSPQYNDYAVLLSTTPDDKATIIRRTDGFEKMYMQRCGRCTTVVGYQLDKSQFPGEKEEGRKEDVLFVLPGGLMTSEEMEAGKDMNAVVGFQGVGTVAGGSYEKRKNGVNLDEKK</sequence>
<name>A0A517LAH1_9PEZI</name>
<dbReference type="InterPro" id="IPR029704">
    <property type="entry name" value="STEEP-like"/>
</dbReference>